<sequence>MRAHGRRRHQPSSPRPLVPSRAPGGKKNKRLPGVQEADKVLQGRRRKETWEVCLCNVFRGKERGRNDRPSERKKREISESDPSHALKSISAVTDNDS</sequence>
<proteinExistence type="predicted"/>
<comment type="caution">
    <text evidence="2">The sequence shown here is derived from an EMBL/GenBank/DDBJ whole genome shotgun (WGS) entry which is preliminary data.</text>
</comment>
<protein>
    <submittedName>
        <fullName evidence="2">Uncharacterized protein</fullName>
    </submittedName>
</protein>
<name>A0AAV8RYW0_ENSVE</name>
<organism evidence="2 3">
    <name type="scientific">Ensete ventricosum</name>
    <name type="common">Abyssinian banana</name>
    <name type="synonym">Musa ensete</name>
    <dbReference type="NCBI Taxonomy" id="4639"/>
    <lineage>
        <taxon>Eukaryota</taxon>
        <taxon>Viridiplantae</taxon>
        <taxon>Streptophyta</taxon>
        <taxon>Embryophyta</taxon>
        <taxon>Tracheophyta</taxon>
        <taxon>Spermatophyta</taxon>
        <taxon>Magnoliopsida</taxon>
        <taxon>Liliopsida</taxon>
        <taxon>Zingiberales</taxon>
        <taxon>Musaceae</taxon>
        <taxon>Ensete</taxon>
    </lineage>
</organism>
<evidence type="ECO:0000256" key="1">
    <source>
        <dbReference type="SAM" id="MobiDB-lite"/>
    </source>
</evidence>
<accession>A0AAV8RYW0</accession>
<feature type="region of interest" description="Disordered" evidence="1">
    <location>
        <begin position="1"/>
        <end position="45"/>
    </location>
</feature>
<feature type="compositionally biased region" description="Basic residues" evidence="1">
    <location>
        <begin position="1"/>
        <end position="10"/>
    </location>
</feature>
<dbReference type="AlphaFoldDB" id="A0AAV8RYW0"/>
<feature type="region of interest" description="Disordered" evidence="1">
    <location>
        <begin position="61"/>
        <end position="97"/>
    </location>
</feature>
<feature type="compositionally biased region" description="Basic and acidic residues" evidence="1">
    <location>
        <begin position="61"/>
        <end position="84"/>
    </location>
</feature>
<keyword evidence="3" id="KW-1185">Reference proteome</keyword>
<reference evidence="2 3" key="1">
    <citation type="submission" date="2022-12" db="EMBL/GenBank/DDBJ databases">
        <title>Chromosome-scale assembly of the Ensete ventricosum genome.</title>
        <authorList>
            <person name="Dussert Y."/>
            <person name="Stocks J."/>
            <person name="Wendawek A."/>
            <person name="Woldeyes F."/>
            <person name="Nichols R.A."/>
            <person name="Borrell J.S."/>
        </authorList>
    </citation>
    <scope>NUCLEOTIDE SEQUENCE [LARGE SCALE GENOMIC DNA]</scope>
    <source>
        <strain evidence="3">cv. Maze</strain>
        <tissue evidence="2">Seeds</tissue>
    </source>
</reference>
<evidence type="ECO:0000313" key="2">
    <source>
        <dbReference type="EMBL" id="KAJ8512329.1"/>
    </source>
</evidence>
<dbReference type="Proteomes" id="UP001222027">
    <property type="component" value="Unassembled WGS sequence"/>
</dbReference>
<dbReference type="EMBL" id="JAQQAF010000001">
    <property type="protein sequence ID" value="KAJ8512329.1"/>
    <property type="molecule type" value="Genomic_DNA"/>
</dbReference>
<gene>
    <name evidence="2" type="ORF">OPV22_002763</name>
</gene>
<evidence type="ECO:0000313" key="3">
    <source>
        <dbReference type="Proteomes" id="UP001222027"/>
    </source>
</evidence>